<evidence type="ECO:0000313" key="3">
    <source>
        <dbReference type="Proteomes" id="UP000027135"/>
    </source>
</evidence>
<evidence type="ECO:0000313" key="2">
    <source>
        <dbReference type="EMBL" id="KDR23899.1"/>
    </source>
</evidence>
<organism evidence="2 3">
    <name type="scientific">Zootermopsis nevadensis</name>
    <name type="common">Dampwood termite</name>
    <dbReference type="NCBI Taxonomy" id="136037"/>
    <lineage>
        <taxon>Eukaryota</taxon>
        <taxon>Metazoa</taxon>
        <taxon>Ecdysozoa</taxon>
        <taxon>Arthropoda</taxon>
        <taxon>Hexapoda</taxon>
        <taxon>Insecta</taxon>
        <taxon>Pterygota</taxon>
        <taxon>Neoptera</taxon>
        <taxon>Polyneoptera</taxon>
        <taxon>Dictyoptera</taxon>
        <taxon>Blattodea</taxon>
        <taxon>Blattoidea</taxon>
        <taxon>Termitoidae</taxon>
        <taxon>Termopsidae</taxon>
        <taxon>Zootermopsis</taxon>
    </lineage>
</organism>
<dbReference type="EMBL" id="KK852438">
    <property type="protein sequence ID" value="KDR23899.1"/>
    <property type="molecule type" value="Genomic_DNA"/>
</dbReference>
<evidence type="ECO:0000256" key="1">
    <source>
        <dbReference type="SAM" id="MobiDB-lite"/>
    </source>
</evidence>
<dbReference type="InParanoid" id="A0A067RVJ6"/>
<accession>A0A067RVJ6</accession>
<feature type="region of interest" description="Disordered" evidence="1">
    <location>
        <begin position="12"/>
        <end position="69"/>
    </location>
</feature>
<keyword evidence="3" id="KW-1185">Reference proteome</keyword>
<protein>
    <submittedName>
        <fullName evidence="2">Uncharacterized protein</fullName>
    </submittedName>
</protein>
<dbReference type="STRING" id="136037.A0A067RVJ6"/>
<gene>
    <name evidence="2" type="ORF">L798_12055</name>
</gene>
<proteinExistence type="predicted"/>
<name>A0A067RVJ6_ZOONE</name>
<sequence>MMFRFFFGLIMNPQPPEEQQQEPGGIHPPGAPGPRNMEPPPQNTLPPNNNIPVEPGMMPGGSMASAHQPDIYGSDFTNGLASLPLGMQICLTVRISLCFESHSKIWLLYCLTQ</sequence>
<reference evidence="2 3" key="1">
    <citation type="journal article" date="2014" name="Nat. Commun.">
        <title>Molecular traces of alternative social organization in a termite genome.</title>
        <authorList>
            <person name="Terrapon N."/>
            <person name="Li C."/>
            <person name="Robertson H.M."/>
            <person name="Ji L."/>
            <person name="Meng X."/>
            <person name="Booth W."/>
            <person name="Chen Z."/>
            <person name="Childers C.P."/>
            <person name="Glastad K.M."/>
            <person name="Gokhale K."/>
            <person name="Gowin J."/>
            <person name="Gronenberg W."/>
            <person name="Hermansen R.A."/>
            <person name="Hu H."/>
            <person name="Hunt B.G."/>
            <person name="Huylmans A.K."/>
            <person name="Khalil S.M."/>
            <person name="Mitchell R.D."/>
            <person name="Munoz-Torres M.C."/>
            <person name="Mustard J.A."/>
            <person name="Pan H."/>
            <person name="Reese J.T."/>
            <person name="Scharf M.E."/>
            <person name="Sun F."/>
            <person name="Vogel H."/>
            <person name="Xiao J."/>
            <person name="Yang W."/>
            <person name="Yang Z."/>
            <person name="Yang Z."/>
            <person name="Zhou J."/>
            <person name="Zhu J."/>
            <person name="Brent C.S."/>
            <person name="Elsik C.G."/>
            <person name="Goodisman M.A."/>
            <person name="Liberles D.A."/>
            <person name="Roe R.M."/>
            <person name="Vargo E.L."/>
            <person name="Vilcinskas A."/>
            <person name="Wang J."/>
            <person name="Bornberg-Bauer E."/>
            <person name="Korb J."/>
            <person name="Zhang G."/>
            <person name="Liebig J."/>
        </authorList>
    </citation>
    <scope>NUCLEOTIDE SEQUENCE [LARGE SCALE GENOMIC DNA]</scope>
    <source>
        <tissue evidence="2">Whole organism</tissue>
    </source>
</reference>
<dbReference type="Proteomes" id="UP000027135">
    <property type="component" value="Unassembled WGS sequence"/>
</dbReference>
<feature type="compositionally biased region" description="Pro residues" evidence="1">
    <location>
        <begin position="29"/>
        <end position="44"/>
    </location>
</feature>
<dbReference type="AlphaFoldDB" id="A0A067RVJ6"/>